<feature type="region of interest" description="Disordered" evidence="3">
    <location>
        <begin position="563"/>
        <end position="593"/>
    </location>
</feature>
<evidence type="ECO:0000256" key="1">
    <source>
        <dbReference type="ARBA" id="ARBA00022612"/>
    </source>
</evidence>
<feature type="domain" description="Phage tail tape measure protein" evidence="4">
    <location>
        <begin position="150"/>
        <end position="335"/>
    </location>
</feature>
<dbReference type="RefSeq" id="WP_379993391.1">
    <property type="nucleotide sequence ID" value="NZ_JBHSGN010000005.1"/>
</dbReference>
<accession>A0ABV9KRL2</accession>
<protein>
    <submittedName>
        <fullName evidence="5">Phage tail tape measure protein</fullName>
    </submittedName>
</protein>
<dbReference type="Pfam" id="PF10145">
    <property type="entry name" value="PhageMin_Tail"/>
    <property type="match status" value="1"/>
</dbReference>
<dbReference type="PANTHER" id="PTHR37813:SF1">
    <property type="entry name" value="FELS-2 PROPHAGE PROTEIN"/>
    <property type="match status" value="1"/>
</dbReference>
<keyword evidence="6" id="KW-1185">Reference proteome</keyword>
<dbReference type="EMBL" id="JBHSGN010000005">
    <property type="protein sequence ID" value="MFC4672211.1"/>
    <property type="molecule type" value="Genomic_DNA"/>
</dbReference>
<name>A0ABV9KRL2_9BACT</name>
<dbReference type="NCBIfam" id="TIGR01760">
    <property type="entry name" value="tape_meas_TP901"/>
    <property type="match status" value="1"/>
</dbReference>
<dbReference type="InterPro" id="IPR010090">
    <property type="entry name" value="Phage_tape_meas"/>
</dbReference>
<evidence type="ECO:0000256" key="2">
    <source>
        <dbReference type="SAM" id="Coils"/>
    </source>
</evidence>
<reference evidence="6" key="1">
    <citation type="journal article" date="2019" name="Int. J. Syst. Evol. Microbiol.">
        <title>The Global Catalogue of Microorganisms (GCM) 10K type strain sequencing project: providing services to taxonomists for standard genome sequencing and annotation.</title>
        <authorList>
            <consortium name="The Broad Institute Genomics Platform"/>
            <consortium name="The Broad Institute Genome Sequencing Center for Infectious Disease"/>
            <person name="Wu L."/>
            <person name="Ma J."/>
        </authorList>
    </citation>
    <scope>NUCLEOTIDE SEQUENCE [LARGE SCALE GENOMIC DNA]</scope>
    <source>
        <strain evidence="6">CCUG 66188</strain>
    </source>
</reference>
<organism evidence="5 6">
    <name type="scientific">Dysgonomonas termitidis</name>
    <dbReference type="NCBI Taxonomy" id="1516126"/>
    <lineage>
        <taxon>Bacteria</taxon>
        <taxon>Pseudomonadati</taxon>
        <taxon>Bacteroidota</taxon>
        <taxon>Bacteroidia</taxon>
        <taxon>Bacteroidales</taxon>
        <taxon>Dysgonomonadaceae</taxon>
        <taxon>Dysgonomonas</taxon>
    </lineage>
</organism>
<feature type="coiled-coil region" evidence="2">
    <location>
        <begin position="475"/>
        <end position="502"/>
    </location>
</feature>
<keyword evidence="1" id="KW-1188">Viral release from host cell</keyword>
<sequence length="1115" mass="124176">MANRTGTYNARIYIDGVAVENSVKGIKEKMRELTNQQALMIKGSDQYIAHTKKIAQLENILQEHKDYQKEIVKEYGNMDKAADDFGKKSKKSFAGALQVFAGNMLTKGVQFLSRSLGDTVNKIRSFEKANVVLAGILGVNKNEIKDLSSSAIELGKNSKYTASQVTELQTELAKLGFSKQEIKDSQKYVLDFATALGAELGDAAALAGASLRAFGAETTETERYVSAMTVAANKSALSFEYLSTAMPIVAPVAKAFNFTIEDTLALLGKLSDSGFDASSAATSLRNIFLNLADSNGKLAKALGHPVKNLDDLVKGFQDLKAKGIDLASALELTDKRSVAAFQTFLQGAEKIKPLRDSLIGVGDQLDKLAKDQMDNLDGSVLSLQSKWETLMLSFSNSSGPMKTVVDWLGNIVEGFTNIIDKMNKLQDRPAYKSFLDIEKNRETDKSYLKLRQSINYKDLNSLDGNERAGAETVLKRAYDKERQEIEKNISLFTEQQEAAQKKLDETIEKNKGVERFIPLYNLGMATEESDLEKDLESITTKADIAKVSMEALNDAYKEILKEDKTTPGDTNKKFKLPDDNKKNKDNASKEQKKVQDALKKLEEDNYKELTRIKENYLNGSLDDEAEYNKALLIQQDAYDKLRKDRLQALLKETTDPSIRIDIEKKIAEIEAKALDKQIADKVKKQKDAAKQEQDRLKQGQDLLKWNEEETKKILESAFQYVATEEDKAYIKQMERRARGEISEAEYQKEITAIQMKYLEERLRINGASEEQIADIRKQTLEQEINTLQDNESRRNTLLGGLGTQLADKMKEIDDALLNGAVTFGEAVMMRVEAYMDMVNSAMQDITGNLSNTWANYASVEESQISRKYDKEIKAAEGNSKKQKKLEEKKQKELNAIKAKYADKQFAVTVAQTISTTALAAMEAYKAMAGIPVIGPALGVAAAGAAIAYGKSQIDVAKEQRDAAKEGYYKGGYYINEGYTGGNDPRQIRGFLPDGSPVHGEEFIANHTTTSLYRPLFDLFNEAQKHNTVSSISKADLAKALNIPTGYYSGGYNGKPSAVQTVVRDNRYDESYDRFVTVMERLEERLNVPFTGIVTYKGEGGIEEAEKLDKKMMKNV</sequence>
<comment type="caution">
    <text evidence="5">The sequence shown here is derived from an EMBL/GenBank/DDBJ whole genome shotgun (WGS) entry which is preliminary data.</text>
</comment>
<evidence type="ECO:0000313" key="6">
    <source>
        <dbReference type="Proteomes" id="UP001596023"/>
    </source>
</evidence>
<evidence type="ECO:0000259" key="4">
    <source>
        <dbReference type="Pfam" id="PF10145"/>
    </source>
</evidence>
<proteinExistence type="predicted"/>
<gene>
    <name evidence="5" type="ORF">ACFO6W_00740</name>
</gene>
<dbReference type="PANTHER" id="PTHR37813">
    <property type="entry name" value="FELS-2 PROPHAGE PROTEIN"/>
    <property type="match status" value="1"/>
</dbReference>
<evidence type="ECO:0000313" key="5">
    <source>
        <dbReference type="EMBL" id="MFC4672211.1"/>
    </source>
</evidence>
<evidence type="ECO:0000256" key="3">
    <source>
        <dbReference type="SAM" id="MobiDB-lite"/>
    </source>
</evidence>
<dbReference type="Proteomes" id="UP001596023">
    <property type="component" value="Unassembled WGS sequence"/>
</dbReference>
<keyword evidence="2" id="KW-0175">Coiled coil</keyword>